<keyword evidence="4" id="KW-0090">Biological rhythms</keyword>
<dbReference type="Pfam" id="PF06203">
    <property type="entry name" value="CCT"/>
    <property type="match status" value="1"/>
</dbReference>
<dbReference type="PROSITE" id="PS51017">
    <property type="entry name" value="CCT"/>
    <property type="match status" value="1"/>
</dbReference>
<comment type="similarity">
    <text evidence="2">Belongs to the ARR-like family.</text>
</comment>
<feature type="region of interest" description="Disordered" evidence="8">
    <location>
        <begin position="632"/>
        <end position="651"/>
    </location>
</feature>
<comment type="subcellular location">
    <subcellularLocation>
        <location evidence="1 7">Nucleus</location>
    </subcellularLocation>
</comment>
<dbReference type="PANTHER" id="PTHR43874">
    <property type="entry name" value="TWO-COMPONENT RESPONSE REGULATOR"/>
    <property type="match status" value="1"/>
</dbReference>
<evidence type="ECO:0000256" key="1">
    <source>
        <dbReference type="ARBA" id="ARBA00004123"/>
    </source>
</evidence>
<evidence type="ECO:0000256" key="7">
    <source>
        <dbReference type="PROSITE-ProRule" id="PRU00357"/>
    </source>
</evidence>
<dbReference type="InterPro" id="IPR011006">
    <property type="entry name" value="CheY-like_superfamily"/>
</dbReference>
<feature type="region of interest" description="Disordered" evidence="8">
    <location>
        <begin position="74"/>
        <end position="128"/>
    </location>
</feature>
<sequence length="853" mass="92565">MTADYESDSRAPGGFPPRERENNVRASGMWQARLKGDYRAQDGTCLHGEGVRNDGVGAGDKMKLLVENGSNRGALRSLDTRGHLGRSAKEHMRSKLGGSHFPAEVIRKREIENDEEEGRDEEGTGDEFEEGDGVIAEAVIQQSKLQQNLQHSKQQQQQQQQVQSGPSAGGWESFLPHSQLRVLLAEDDDCTRHVVSALLRNCNYEVTPASSGALAWELLEKRNFQFDLVLTDVILPCLSGLDLLSKIKSYEACKQIPVVMMSTHDSLDTVFNCLSKEAADFLVKPVRKNELKNLWQHVWRSCKSSSIGGSRIGTGKEDVPKSHVGSDNNVTGSNGDSENISSGLNVQGGSDNGSGNQVCTDQEMGQDLEMATPRPASGYVKKSQQPACGANRNEESTPAMEEMEVDNCKEKCNELQEGERSNSGADDSADKTSQRAIDLIGSIASQQPAAFVEQPGDGIEMMDWRGSNSQKNLDNQPSESYSPPTLNLSLKWPRARGEMDTDADDQWMLRHSGSSAFSRDLASSASGPLQAYIPHDQAGSSKGSGEVSTHLKMHFQPIHSGIGQETNSSAMGPMMKNGASGSSMLVPSMQNVKCRGDYAGAPMSYEDIPAAYWPTLQTMYYAHPGGTNTWGAAGPSPNLAEDGENFNHSPALNEHAGLSYLQHPQSQVHFRHSYSEHHVNSQHQMLQVPNPKSQQEKQESTAETGSGAPAFGSSTALDGKVRNSGSSNAQSSNGNDSMPANVSVSGHNNDNKGRNGMAAGSNGRIGNDENSGSGSGFGAVNIGCVNQGLDEMSGANGLDNHFTIREAALHKFRQKRKERCFEKKVRYQSRKRLAEQCPRVQGQFVRQNLHNLN</sequence>
<keyword evidence="5 7" id="KW-0539">Nucleus</keyword>
<protein>
    <submittedName>
        <fullName evidence="11">Uncharacterized protein</fullName>
    </submittedName>
</protein>
<dbReference type="SMART" id="SM00448">
    <property type="entry name" value="REC"/>
    <property type="match status" value="1"/>
</dbReference>
<proteinExistence type="inferred from homology"/>
<evidence type="ECO:0000313" key="12">
    <source>
        <dbReference type="Proteomes" id="UP001497512"/>
    </source>
</evidence>
<evidence type="ECO:0000256" key="6">
    <source>
        <dbReference type="PROSITE-ProRule" id="PRU00169"/>
    </source>
</evidence>
<dbReference type="InterPro" id="IPR010402">
    <property type="entry name" value="CCT_domain"/>
</dbReference>
<dbReference type="InterPro" id="IPR001789">
    <property type="entry name" value="Sig_transdc_resp-reg_receiver"/>
</dbReference>
<dbReference type="Proteomes" id="UP001497512">
    <property type="component" value="Chromosome 1"/>
</dbReference>
<feature type="domain" description="Response regulatory" evidence="9">
    <location>
        <begin position="181"/>
        <end position="299"/>
    </location>
</feature>
<feature type="region of interest" description="Disordered" evidence="8">
    <location>
        <begin position="310"/>
        <end position="360"/>
    </location>
</feature>
<evidence type="ECO:0000256" key="5">
    <source>
        <dbReference type="ARBA" id="ARBA00023242"/>
    </source>
</evidence>
<dbReference type="Pfam" id="PF00072">
    <property type="entry name" value="Response_reg"/>
    <property type="match status" value="1"/>
</dbReference>
<feature type="region of interest" description="Disordered" evidence="8">
    <location>
        <begin position="459"/>
        <end position="488"/>
    </location>
</feature>
<evidence type="ECO:0000313" key="11">
    <source>
        <dbReference type="EMBL" id="CAK9191633.1"/>
    </source>
</evidence>
<feature type="modified residue" description="4-aspartylphosphate" evidence="6">
    <location>
        <position position="232"/>
    </location>
</feature>
<feature type="region of interest" description="Disordered" evidence="8">
    <location>
        <begin position="376"/>
        <end position="405"/>
    </location>
</feature>
<feature type="non-terminal residue" evidence="11">
    <location>
        <position position="853"/>
    </location>
</feature>
<keyword evidence="12" id="KW-1185">Reference proteome</keyword>
<dbReference type="EMBL" id="OZ019893">
    <property type="protein sequence ID" value="CAK9191633.1"/>
    <property type="molecule type" value="Genomic_DNA"/>
</dbReference>
<evidence type="ECO:0000259" key="10">
    <source>
        <dbReference type="PROSITE" id="PS51017"/>
    </source>
</evidence>
<keyword evidence="6" id="KW-0597">Phosphoprotein</keyword>
<feature type="compositionally biased region" description="Polar residues" evidence="8">
    <location>
        <begin position="466"/>
        <end position="488"/>
    </location>
</feature>
<name>A0ABP0TC74_9BRYO</name>
<feature type="domain" description="CCT" evidence="10">
    <location>
        <begin position="805"/>
        <end position="847"/>
    </location>
</feature>
<feature type="compositionally biased region" description="Polar residues" evidence="8">
    <location>
        <begin position="325"/>
        <end position="360"/>
    </location>
</feature>
<evidence type="ECO:0000256" key="2">
    <source>
        <dbReference type="ARBA" id="ARBA00010330"/>
    </source>
</evidence>
<evidence type="ECO:0000256" key="3">
    <source>
        <dbReference type="ARBA" id="ARBA00023012"/>
    </source>
</evidence>
<organism evidence="11 12">
    <name type="scientific">Sphagnum troendelagicum</name>
    <dbReference type="NCBI Taxonomy" id="128251"/>
    <lineage>
        <taxon>Eukaryota</taxon>
        <taxon>Viridiplantae</taxon>
        <taxon>Streptophyta</taxon>
        <taxon>Embryophyta</taxon>
        <taxon>Bryophyta</taxon>
        <taxon>Sphagnophytina</taxon>
        <taxon>Sphagnopsida</taxon>
        <taxon>Sphagnales</taxon>
        <taxon>Sphagnaceae</taxon>
        <taxon>Sphagnum</taxon>
    </lineage>
</organism>
<evidence type="ECO:0000259" key="9">
    <source>
        <dbReference type="PROSITE" id="PS50110"/>
    </source>
</evidence>
<dbReference type="InterPro" id="IPR045279">
    <property type="entry name" value="ARR-like"/>
</dbReference>
<dbReference type="SUPFAM" id="SSF52172">
    <property type="entry name" value="CheY-like"/>
    <property type="match status" value="1"/>
</dbReference>
<feature type="compositionally biased region" description="Low complexity" evidence="8">
    <location>
        <begin position="145"/>
        <end position="163"/>
    </location>
</feature>
<accession>A0ABP0TC74</accession>
<feature type="compositionally biased region" description="Polar residues" evidence="8">
    <location>
        <begin position="738"/>
        <end position="748"/>
    </location>
</feature>
<feature type="compositionally biased region" description="Low complexity" evidence="8">
    <location>
        <begin position="723"/>
        <end position="737"/>
    </location>
</feature>
<dbReference type="PANTHER" id="PTHR43874:SF125">
    <property type="entry name" value="TWO-COMPONENT RESPONSE REGULATOR-LIKE APRR7"/>
    <property type="match status" value="1"/>
</dbReference>
<feature type="compositionally biased region" description="Polar residues" evidence="8">
    <location>
        <begin position="681"/>
        <end position="693"/>
    </location>
</feature>
<feature type="region of interest" description="Disordered" evidence="8">
    <location>
        <begin position="675"/>
        <end position="771"/>
    </location>
</feature>
<keyword evidence="3" id="KW-0902">Two-component regulatory system</keyword>
<reference evidence="11 12" key="1">
    <citation type="submission" date="2024-02" db="EMBL/GenBank/DDBJ databases">
        <authorList>
            <consortium name="ELIXIR-Norway"/>
            <consortium name="Elixir Norway"/>
        </authorList>
    </citation>
    <scope>NUCLEOTIDE SEQUENCE [LARGE SCALE GENOMIC DNA]</scope>
</reference>
<feature type="region of interest" description="Disordered" evidence="8">
    <location>
        <begin position="1"/>
        <end position="25"/>
    </location>
</feature>
<evidence type="ECO:0000256" key="8">
    <source>
        <dbReference type="SAM" id="MobiDB-lite"/>
    </source>
</evidence>
<feature type="compositionally biased region" description="Basic and acidic residues" evidence="8">
    <location>
        <begin position="78"/>
        <end position="93"/>
    </location>
</feature>
<dbReference type="PROSITE" id="PS50110">
    <property type="entry name" value="RESPONSE_REGULATORY"/>
    <property type="match status" value="1"/>
</dbReference>
<dbReference type="Gene3D" id="3.40.50.2300">
    <property type="match status" value="1"/>
</dbReference>
<evidence type="ECO:0000256" key="4">
    <source>
        <dbReference type="ARBA" id="ARBA00023108"/>
    </source>
</evidence>
<gene>
    <name evidence="11" type="ORF">CSSPTR1EN2_LOCUS1488</name>
</gene>
<feature type="compositionally biased region" description="Acidic residues" evidence="8">
    <location>
        <begin position="112"/>
        <end position="128"/>
    </location>
</feature>
<feature type="region of interest" description="Disordered" evidence="8">
    <location>
        <begin position="145"/>
        <end position="169"/>
    </location>
</feature>